<comment type="subcellular location">
    <subcellularLocation>
        <location evidence="2">Cytoplasm</location>
    </subcellularLocation>
</comment>
<evidence type="ECO:0000256" key="4">
    <source>
        <dbReference type="ARBA" id="ARBA00012055"/>
    </source>
</evidence>
<protein>
    <recommendedName>
        <fullName evidence="4">6-phosphofructokinase</fullName>
        <ecNumber evidence="4">2.7.1.11</ecNumber>
    </recommendedName>
</protein>
<dbReference type="InterPro" id="IPR012829">
    <property type="entry name" value="Phosphofructokinase_III"/>
</dbReference>
<evidence type="ECO:0000256" key="9">
    <source>
        <dbReference type="ARBA" id="ARBA00022842"/>
    </source>
</evidence>
<proteinExistence type="inferred from homology"/>
<dbReference type="Pfam" id="PF00365">
    <property type="entry name" value="PFK"/>
    <property type="match status" value="1"/>
</dbReference>
<dbReference type="GO" id="GO:0016208">
    <property type="term" value="F:AMP binding"/>
    <property type="evidence" value="ECO:0007669"/>
    <property type="project" value="TreeGrafter"/>
</dbReference>
<dbReference type="GO" id="GO:0003872">
    <property type="term" value="F:6-phosphofructokinase activity"/>
    <property type="evidence" value="ECO:0007669"/>
    <property type="project" value="UniProtKB-EC"/>
</dbReference>
<dbReference type="InterPro" id="IPR012003">
    <property type="entry name" value="ATP_PFK_prok-type"/>
</dbReference>
<dbReference type="GO" id="GO:0046872">
    <property type="term" value="F:metal ion binding"/>
    <property type="evidence" value="ECO:0007669"/>
    <property type="project" value="UniProtKB-KW"/>
</dbReference>
<dbReference type="GO" id="GO:0048029">
    <property type="term" value="F:monosaccharide binding"/>
    <property type="evidence" value="ECO:0007669"/>
    <property type="project" value="TreeGrafter"/>
</dbReference>
<dbReference type="EMBL" id="VSSQ01004345">
    <property type="protein sequence ID" value="MPM24801.1"/>
    <property type="molecule type" value="Genomic_DNA"/>
</dbReference>
<dbReference type="NCBIfam" id="TIGR02483">
    <property type="entry name" value="PFK_mixed"/>
    <property type="match status" value="1"/>
</dbReference>
<dbReference type="PRINTS" id="PR00476">
    <property type="entry name" value="PHFRCTKINASE"/>
</dbReference>
<dbReference type="GO" id="GO:0030388">
    <property type="term" value="P:fructose 1,6-bisphosphate metabolic process"/>
    <property type="evidence" value="ECO:0007669"/>
    <property type="project" value="TreeGrafter"/>
</dbReference>
<evidence type="ECO:0000256" key="2">
    <source>
        <dbReference type="ARBA" id="ARBA00004496"/>
    </source>
</evidence>
<dbReference type="InterPro" id="IPR035966">
    <property type="entry name" value="PKF_sf"/>
</dbReference>
<keyword evidence="10" id="KW-0324">Glycolysis</keyword>
<evidence type="ECO:0000256" key="10">
    <source>
        <dbReference type="ARBA" id="ARBA00023152"/>
    </source>
</evidence>
<evidence type="ECO:0000259" key="11">
    <source>
        <dbReference type="Pfam" id="PF00365"/>
    </source>
</evidence>
<dbReference type="EC" id="2.7.1.11" evidence="4"/>
<evidence type="ECO:0000256" key="1">
    <source>
        <dbReference type="ARBA" id="ARBA00001946"/>
    </source>
</evidence>
<dbReference type="FunFam" id="3.40.50.460:FF:000002">
    <property type="entry name" value="ATP-dependent 6-phosphofructokinase"/>
    <property type="match status" value="1"/>
</dbReference>
<evidence type="ECO:0000256" key="8">
    <source>
        <dbReference type="ARBA" id="ARBA00022777"/>
    </source>
</evidence>
<accession>A0A644YA67</accession>
<keyword evidence="8" id="KW-0418">Kinase</keyword>
<comment type="pathway">
    <text evidence="3">Carbohydrate degradation; glycolysis; D-glyceraldehyde 3-phosphate and glycerone phosphate from D-glucose: step 3/4.</text>
</comment>
<keyword evidence="5" id="KW-0963">Cytoplasm</keyword>
<dbReference type="AlphaFoldDB" id="A0A644YA67"/>
<evidence type="ECO:0000256" key="3">
    <source>
        <dbReference type="ARBA" id="ARBA00004679"/>
    </source>
</evidence>
<comment type="cofactor">
    <cofactor evidence="1">
        <name>Mg(2+)</name>
        <dbReference type="ChEBI" id="CHEBI:18420"/>
    </cofactor>
</comment>
<dbReference type="GO" id="GO:0070095">
    <property type="term" value="F:fructose-6-phosphate binding"/>
    <property type="evidence" value="ECO:0007669"/>
    <property type="project" value="TreeGrafter"/>
</dbReference>
<dbReference type="GO" id="GO:0005945">
    <property type="term" value="C:6-phosphofructokinase complex"/>
    <property type="evidence" value="ECO:0007669"/>
    <property type="project" value="TreeGrafter"/>
</dbReference>
<dbReference type="GO" id="GO:0047334">
    <property type="term" value="F:diphosphate-fructose-6-phosphate 1-phosphotransferase activity"/>
    <property type="evidence" value="ECO:0007669"/>
    <property type="project" value="InterPro"/>
</dbReference>
<evidence type="ECO:0000256" key="7">
    <source>
        <dbReference type="ARBA" id="ARBA00022723"/>
    </source>
</evidence>
<evidence type="ECO:0000256" key="5">
    <source>
        <dbReference type="ARBA" id="ARBA00022490"/>
    </source>
</evidence>
<dbReference type="GO" id="GO:0005524">
    <property type="term" value="F:ATP binding"/>
    <property type="evidence" value="ECO:0007669"/>
    <property type="project" value="InterPro"/>
</dbReference>
<dbReference type="InterPro" id="IPR022953">
    <property type="entry name" value="ATP_PFK"/>
</dbReference>
<feature type="domain" description="Phosphofructokinase" evidence="11">
    <location>
        <begin position="6"/>
        <end position="314"/>
    </location>
</feature>
<dbReference type="PANTHER" id="PTHR13697:SF52">
    <property type="entry name" value="ATP-DEPENDENT 6-PHOSPHOFRUCTOKINASE 3"/>
    <property type="match status" value="1"/>
</dbReference>
<dbReference type="Gene3D" id="3.40.50.450">
    <property type="match status" value="1"/>
</dbReference>
<dbReference type="HAMAP" id="MF_01976">
    <property type="entry name" value="Phosphofructokinase_III"/>
    <property type="match status" value="1"/>
</dbReference>
<dbReference type="SUPFAM" id="SSF53784">
    <property type="entry name" value="Phosphofructokinase"/>
    <property type="match status" value="1"/>
</dbReference>
<dbReference type="PIRSF" id="PIRSF000532">
    <property type="entry name" value="ATP_PFK_prok"/>
    <property type="match status" value="1"/>
</dbReference>
<name>A0A644YA67_9ZZZZ</name>
<keyword evidence="6 12" id="KW-0808">Transferase</keyword>
<sequence length="365" mass="39239">MVTQGRLAVLTGGGDCPGLNAVIRAVVKTAIQNNYEIYGIENGFNGLVADNIKKMNFQDVSGILPRGGTILGTTNRDNPFHFAVGTDDAGEPVYKDMRETVLANLKKYAIDILIVIGGDGSLNIANKLSKECGVKVVGVPKTIDNDLPCTERTFGFDTAMAAATEALDRLHTTAESHHRVMALEVMGRYAGWIALHSGIAGGADCILIPEIPYKMESVLKKIKQRQESNKKFSIIVVAEGAKPVGGELSVARMVKGSYEPIRLGGAGEKLVREIEEKTGIESRCTVLGYLQRGGSPTPYDRVLSTRYGVAAVEACLQGKYNTMVALQSNNIVVVPIEKVASEPHLVPIDSDIIRTARHLSISFGD</sequence>
<reference evidence="12" key="1">
    <citation type="submission" date="2019-08" db="EMBL/GenBank/DDBJ databases">
        <authorList>
            <person name="Kucharzyk K."/>
            <person name="Murdoch R.W."/>
            <person name="Higgins S."/>
            <person name="Loffler F."/>
        </authorList>
    </citation>
    <scope>NUCLEOTIDE SEQUENCE</scope>
</reference>
<keyword evidence="9" id="KW-0460">Magnesium</keyword>
<dbReference type="GO" id="GO:0006002">
    <property type="term" value="P:fructose 6-phosphate metabolic process"/>
    <property type="evidence" value="ECO:0007669"/>
    <property type="project" value="InterPro"/>
</dbReference>
<dbReference type="Gene3D" id="3.40.50.460">
    <property type="entry name" value="Phosphofructokinase domain"/>
    <property type="match status" value="1"/>
</dbReference>
<dbReference type="GO" id="GO:0061621">
    <property type="term" value="P:canonical glycolysis"/>
    <property type="evidence" value="ECO:0007669"/>
    <property type="project" value="TreeGrafter"/>
</dbReference>
<dbReference type="InterPro" id="IPR000023">
    <property type="entry name" value="Phosphofructokinase_dom"/>
</dbReference>
<dbReference type="PANTHER" id="PTHR13697">
    <property type="entry name" value="PHOSPHOFRUCTOKINASE"/>
    <property type="match status" value="1"/>
</dbReference>
<keyword evidence="7" id="KW-0479">Metal-binding</keyword>
<dbReference type="UniPathway" id="UPA00109">
    <property type="reaction ID" value="UER00182"/>
</dbReference>
<dbReference type="GO" id="GO:0042802">
    <property type="term" value="F:identical protein binding"/>
    <property type="evidence" value="ECO:0007669"/>
    <property type="project" value="TreeGrafter"/>
</dbReference>
<dbReference type="NCBIfam" id="NF002872">
    <property type="entry name" value="PRK03202.1"/>
    <property type="match status" value="1"/>
</dbReference>
<organism evidence="12">
    <name type="scientific">bioreactor metagenome</name>
    <dbReference type="NCBI Taxonomy" id="1076179"/>
    <lineage>
        <taxon>unclassified sequences</taxon>
        <taxon>metagenomes</taxon>
        <taxon>ecological metagenomes</taxon>
    </lineage>
</organism>
<comment type="caution">
    <text evidence="12">The sequence shown here is derived from an EMBL/GenBank/DDBJ whole genome shotgun (WGS) entry which is preliminary data.</text>
</comment>
<evidence type="ECO:0000313" key="12">
    <source>
        <dbReference type="EMBL" id="MPM24801.1"/>
    </source>
</evidence>
<gene>
    <name evidence="12" type="primary">pfp_18</name>
    <name evidence="12" type="ORF">SDC9_71286</name>
</gene>
<evidence type="ECO:0000256" key="6">
    <source>
        <dbReference type="ARBA" id="ARBA00022679"/>
    </source>
</evidence>